<dbReference type="AlphaFoldDB" id="C8VC27"/>
<dbReference type="InParanoid" id="C8VC27"/>
<feature type="region of interest" description="Disordered" evidence="1">
    <location>
        <begin position="67"/>
        <end position="86"/>
    </location>
</feature>
<dbReference type="Proteomes" id="UP000000560">
    <property type="component" value="Chromosome IV"/>
</dbReference>
<accession>C8VC27</accession>
<organism evidence="2 3">
    <name type="scientific">Emericella nidulans (strain FGSC A4 / ATCC 38163 / CBS 112.46 / NRRL 194 / M139)</name>
    <name type="common">Aspergillus nidulans</name>
    <dbReference type="NCBI Taxonomy" id="227321"/>
    <lineage>
        <taxon>Eukaryota</taxon>
        <taxon>Fungi</taxon>
        <taxon>Dikarya</taxon>
        <taxon>Ascomycota</taxon>
        <taxon>Pezizomycotina</taxon>
        <taxon>Eurotiomycetes</taxon>
        <taxon>Eurotiomycetidae</taxon>
        <taxon>Eurotiales</taxon>
        <taxon>Aspergillaceae</taxon>
        <taxon>Aspergillus</taxon>
        <taxon>Aspergillus subgen. Nidulantes</taxon>
    </lineage>
</organism>
<dbReference type="HOGENOM" id="CLU_2223259_0_0_1"/>
<evidence type="ECO:0000313" key="3">
    <source>
        <dbReference type="Proteomes" id="UP000000560"/>
    </source>
</evidence>
<dbReference type="EMBL" id="BN001304">
    <property type="protein sequence ID" value="CBF79869.1"/>
    <property type="molecule type" value="Genomic_DNA"/>
</dbReference>
<name>C8VC27_EMENI</name>
<evidence type="ECO:0000313" key="2">
    <source>
        <dbReference type="EMBL" id="CBF79869.1"/>
    </source>
</evidence>
<keyword evidence="3" id="KW-1185">Reference proteome</keyword>
<dbReference type="KEGG" id="ani:ANIA_10995"/>
<protein>
    <submittedName>
        <fullName evidence="2">Uncharacterized protein</fullName>
    </submittedName>
</protein>
<dbReference type="GeneID" id="74896721"/>
<reference evidence="3" key="2">
    <citation type="journal article" date="2009" name="Fungal Genet. Biol.">
        <title>The 2008 update of the Aspergillus nidulans genome annotation: a community effort.</title>
        <authorList>
            <person name="Wortman J.R."/>
            <person name="Gilsenan J.M."/>
            <person name="Joardar V."/>
            <person name="Deegan J."/>
            <person name="Clutterbuck J."/>
            <person name="Andersen M.R."/>
            <person name="Archer D."/>
            <person name="Bencina M."/>
            <person name="Braus G."/>
            <person name="Coutinho P."/>
            <person name="von Dohren H."/>
            <person name="Doonan J."/>
            <person name="Driessen A.J."/>
            <person name="Durek P."/>
            <person name="Espeso E."/>
            <person name="Fekete E."/>
            <person name="Flipphi M."/>
            <person name="Estrada C.G."/>
            <person name="Geysens S."/>
            <person name="Goldman G."/>
            <person name="de Groot P.W."/>
            <person name="Hansen K."/>
            <person name="Harris S.D."/>
            <person name="Heinekamp T."/>
            <person name="Helmstaedt K."/>
            <person name="Henrissat B."/>
            <person name="Hofmann G."/>
            <person name="Homan T."/>
            <person name="Horio T."/>
            <person name="Horiuchi H."/>
            <person name="James S."/>
            <person name="Jones M."/>
            <person name="Karaffa L."/>
            <person name="Karanyi Z."/>
            <person name="Kato M."/>
            <person name="Keller N."/>
            <person name="Kelly D.E."/>
            <person name="Kiel J.A."/>
            <person name="Kim J.M."/>
            <person name="van der Klei I.J."/>
            <person name="Klis F.M."/>
            <person name="Kovalchuk A."/>
            <person name="Krasevec N."/>
            <person name="Kubicek C.P."/>
            <person name="Liu B."/>
            <person name="Maccabe A."/>
            <person name="Meyer V."/>
            <person name="Mirabito P."/>
            <person name="Miskei M."/>
            <person name="Mos M."/>
            <person name="Mullins J."/>
            <person name="Nelson D.R."/>
            <person name="Nielsen J."/>
            <person name="Oakley B.R."/>
            <person name="Osmani S.A."/>
            <person name="Pakula T."/>
            <person name="Paszewski A."/>
            <person name="Paulsen I."/>
            <person name="Pilsyk S."/>
            <person name="Pocsi I."/>
            <person name="Punt P.J."/>
            <person name="Ram A.F."/>
            <person name="Ren Q."/>
            <person name="Robellet X."/>
            <person name="Robson G."/>
            <person name="Seiboth B."/>
            <person name="van Solingen P."/>
            <person name="Specht T."/>
            <person name="Sun J."/>
            <person name="Taheri-Talesh N."/>
            <person name="Takeshita N."/>
            <person name="Ussery D."/>
            <person name="vanKuyk P.A."/>
            <person name="Visser H."/>
            <person name="van de Vondervoort P.J."/>
            <person name="de Vries R.P."/>
            <person name="Walton J."/>
            <person name="Xiang X."/>
            <person name="Xiong Y."/>
            <person name="Zeng A.P."/>
            <person name="Brandt B.W."/>
            <person name="Cornell M.J."/>
            <person name="van den Hondel C.A."/>
            <person name="Visser J."/>
            <person name="Oliver S.G."/>
            <person name="Turner G."/>
        </authorList>
    </citation>
    <scope>GENOME REANNOTATION</scope>
    <source>
        <strain evidence="3">FGSC A4 / ATCC 38163 / CBS 112.46 / NRRL 194 / M139</strain>
    </source>
</reference>
<gene>
    <name evidence="2" type="ORF">ANIA_10995</name>
</gene>
<proteinExistence type="predicted"/>
<evidence type="ECO:0000256" key="1">
    <source>
        <dbReference type="SAM" id="MobiDB-lite"/>
    </source>
</evidence>
<reference evidence="3" key="1">
    <citation type="journal article" date="2005" name="Nature">
        <title>Sequencing of Aspergillus nidulans and comparative analysis with A. fumigatus and A. oryzae.</title>
        <authorList>
            <person name="Galagan J.E."/>
            <person name="Calvo S.E."/>
            <person name="Cuomo C."/>
            <person name="Ma L.J."/>
            <person name="Wortman J.R."/>
            <person name="Batzoglou S."/>
            <person name="Lee S.I."/>
            <person name="Basturkmen M."/>
            <person name="Spevak C.C."/>
            <person name="Clutterbuck J."/>
            <person name="Kapitonov V."/>
            <person name="Jurka J."/>
            <person name="Scazzocchio C."/>
            <person name="Farman M."/>
            <person name="Butler J."/>
            <person name="Purcell S."/>
            <person name="Harris S."/>
            <person name="Braus G.H."/>
            <person name="Draht O."/>
            <person name="Busch S."/>
            <person name="D'Enfert C."/>
            <person name="Bouchier C."/>
            <person name="Goldman G.H."/>
            <person name="Bell-Pedersen D."/>
            <person name="Griffiths-Jones S."/>
            <person name="Doonan J.H."/>
            <person name="Yu J."/>
            <person name="Vienken K."/>
            <person name="Pain A."/>
            <person name="Freitag M."/>
            <person name="Selker E.U."/>
            <person name="Archer D.B."/>
            <person name="Penalva M.A."/>
            <person name="Oakley B.R."/>
            <person name="Momany M."/>
            <person name="Tanaka T."/>
            <person name="Kumagai T."/>
            <person name="Asai K."/>
            <person name="Machida M."/>
            <person name="Nierman W.C."/>
            <person name="Denning D.W."/>
            <person name="Caddick M."/>
            <person name="Hynes M."/>
            <person name="Paoletti M."/>
            <person name="Fischer R."/>
            <person name="Miller B."/>
            <person name="Dyer P."/>
            <person name="Sachs M.S."/>
            <person name="Osmani S.A."/>
            <person name="Birren B.W."/>
        </authorList>
    </citation>
    <scope>NUCLEOTIDE SEQUENCE [LARGE SCALE GENOMIC DNA]</scope>
    <source>
        <strain evidence="3">FGSC A4 / ATCC 38163 / CBS 112.46 / NRRL 194 / M139</strain>
    </source>
</reference>
<sequence>MQGSCFTLHTCRCRSIEDTVHLTPLHQIATCYELPEHSRSQSLFWCIMAMPSIVVCSGGHSATLADDQTTTGTRAPLRASAHDHSSSAKAYRIRVAEDRCVRSCAA</sequence>
<dbReference type="VEuPathDB" id="FungiDB:AN10995"/>
<dbReference type="RefSeq" id="XP_050468016.1">
    <property type="nucleotide sequence ID" value="XM_050612057.1"/>
</dbReference>